<protein>
    <submittedName>
        <fullName evidence="1">Uncharacterized protein</fullName>
    </submittedName>
</protein>
<keyword evidence="2" id="KW-1185">Reference proteome</keyword>
<accession>A0A1B1S5N5</accession>
<dbReference type="KEGG" id="pll:I858_016030"/>
<sequence length="86" mass="9581">MGKFTKVVGAAGVVASTVYLSKSKNRKKIKGHLNRAMKNLDTEYVKELGKPIDMDDSEMVDEGALTSVQYYNELQQKAKNADDLKK</sequence>
<gene>
    <name evidence="1" type="ORF">I858_016030</name>
</gene>
<reference evidence="1" key="1">
    <citation type="submission" date="2016-10" db="EMBL/GenBank/DDBJ databases">
        <authorList>
            <person name="See-Too W.S."/>
        </authorList>
    </citation>
    <scope>NUCLEOTIDE SEQUENCE</scope>
    <source>
        <strain evidence="1">L10.15</strain>
    </source>
</reference>
<dbReference type="EMBL" id="CP016540">
    <property type="protein sequence ID" value="ANU28497.1"/>
    <property type="molecule type" value="Genomic_DNA"/>
</dbReference>
<dbReference type="OrthoDB" id="2390014at2"/>
<dbReference type="AlphaFoldDB" id="A0A1B1S5N5"/>
<name>A0A1B1S5N5_9BACL</name>
<evidence type="ECO:0000313" key="1">
    <source>
        <dbReference type="EMBL" id="ANU28497.1"/>
    </source>
</evidence>
<dbReference type="Proteomes" id="UP000053354">
    <property type="component" value="Chromosome"/>
</dbReference>
<dbReference type="RefSeq" id="WP_065524842.1">
    <property type="nucleotide sequence ID" value="NZ_CP016540.2"/>
</dbReference>
<evidence type="ECO:0000313" key="2">
    <source>
        <dbReference type="Proteomes" id="UP000053354"/>
    </source>
</evidence>
<proteinExistence type="predicted"/>
<organism evidence="1 2">
    <name type="scientific">Planococcus versutus</name>
    <dbReference type="NCBI Taxonomy" id="1302659"/>
    <lineage>
        <taxon>Bacteria</taxon>
        <taxon>Bacillati</taxon>
        <taxon>Bacillota</taxon>
        <taxon>Bacilli</taxon>
        <taxon>Bacillales</taxon>
        <taxon>Caryophanaceae</taxon>
        <taxon>Planococcus</taxon>
    </lineage>
</organism>